<feature type="domain" description="Histidine kinase" evidence="5">
    <location>
        <begin position="467"/>
        <end position="692"/>
    </location>
</feature>
<dbReference type="KEGG" id="xau:Xaut_1116"/>
<dbReference type="CDD" id="cd12914">
    <property type="entry name" value="PDC1_DGC_like"/>
    <property type="match status" value="1"/>
</dbReference>
<keyword evidence="4" id="KW-0812">Transmembrane</keyword>
<dbReference type="EMBL" id="CP000781">
    <property type="protein sequence ID" value="ABS66365.1"/>
    <property type="molecule type" value="Genomic_DNA"/>
</dbReference>
<evidence type="ECO:0000313" key="6">
    <source>
        <dbReference type="EMBL" id="ABS66365.1"/>
    </source>
</evidence>
<dbReference type="STRING" id="78245.Xaut_1116"/>
<dbReference type="Gene3D" id="3.30.565.10">
    <property type="entry name" value="Histidine kinase-like ATPase, C-terminal domain"/>
    <property type="match status" value="1"/>
</dbReference>
<dbReference type="CDD" id="cd00082">
    <property type="entry name" value="HisKA"/>
    <property type="match status" value="1"/>
</dbReference>
<feature type="transmembrane region" description="Helical" evidence="4">
    <location>
        <begin position="22"/>
        <end position="45"/>
    </location>
</feature>
<dbReference type="OrthoDB" id="7568856at2"/>
<dbReference type="GO" id="GO:0000155">
    <property type="term" value="F:phosphorelay sensor kinase activity"/>
    <property type="evidence" value="ECO:0007669"/>
    <property type="project" value="InterPro"/>
</dbReference>
<dbReference type="InterPro" id="IPR003661">
    <property type="entry name" value="HisK_dim/P_dom"/>
</dbReference>
<dbReference type="HOGENOM" id="CLU_391125_0_0_5"/>
<dbReference type="PROSITE" id="PS50109">
    <property type="entry name" value="HIS_KIN"/>
    <property type="match status" value="1"/>
</dbReference>
<protein>
    <recommendedName>
        <fullName evidence="2">histidine kinase</fullName>
        <ecNumber evidence="2">2.7.13.3</ecNumber>
    </recommendedName>
</protein>
<dbReference type="CDD" id="cd12915">
    <property type="entry name" value="PDC2_DGC_like"/>
    <property type="match status" value="1"/>
</dbReference>
<evidence type="ECO:0000259" key="5">
    <source>
        <dbReference type="PROSITE" id="PS50109"/>
    </source>
</evidence>
<dbReference type="InterPro" id="IPR036097">
    <property type="entry name" value="HisK_dim/P_sf"/>
</dbReference>
<accession>A7IEC2</accession>
<dbReference type="InterPro" id="IPR036890">
    <property type="entry name" value="HATPase_C_sf"/>
</dbReference>
<dbReference type="PRINTS" id="PR00344">
    <property type="entry name" value="BCTRLSENSOR"/>
</dbReference>
<evidence type="ECO:0000313" key="7">
    <source>
        <dbReference type="Proteomes" id="UP000002417"/>
    </source>
</evidence>
<dbReference type="Gene3D" id="1.10.287.130">
    <property type="match status" value="1"/>
</dbReference>
<evidence type="ECO:0000256" key="2">
    <source>
        <dbReference type="ARBA" id="ARBA00012438"/>
    </source>
</evidence>
<dbReference type="SUPFAM" id="SSF47384">
    <property type="entry name" value="Homodimeric domain of signal transducing histidine kinase"/>
    <property type="match status" value="1"/>
</dbReference>
<dbReference type="SMART" id="SM00387">
    <property type="entry name" value="HATPase_c"/>
    <property type="match status" value="1"/>
</dbReference>
<dbReference type="Pfam" id="PF00512">
    <property type="entry name" value="HisKA"/>
    <property type="match status" value="1"/>
</dbReference>
<feature type="transmembrane region" description="Helical" evidence="4">
    <location>
        <begin position="297"/>
        <end position="321"/>
    </location>
</feature>
<keyword evidence="6" id="KW-0418">Kinase</keyword>
<dbReference type="SMART" id="SM00388">
    <property type="entry name" value="HisKA"/>
    <property type="match status" value="1"/>
</dbReference>
<dbReference type="eggNOG" id="COG4191">
    <property type="taxonomic scope" value="Bacteria"/>
</dbReference>
<dbReference type="InterPro" id="IPR003594">
    <property type="entry name" value="HATPase_dom"/>
</dbReference>
<comment type="catalytic activity">
    <reaction evidence="1">
        <text>ATP + protein L-histidine = ADP + protein N-phospho-L-histidine.</text>
        <dbReference type="EC" id="2.7.13.3"/>
    </reaction>
</comment>
<dbReference type="Gene3D" id="3.30.450.20">
    <property type="entry name" value="PAS domain"/>
    <property type="match status" value="2"/>
</dbReference>
<dbReference type="EC" id="2.7.13.3" evidence="2"/>
<dbReference type="SUPFAM" id="SSF55874">
    <property type="entry name" value="ATPase domain of HSP90 chaperone/DNA topoisomerase II/histidine kinase"/>
    <property type="match status" value="1"/>
</dbReference>
<dbReference type="PANTHER" id="PTHR43065:SF42">
    <property type="entry name" value="TWO-COMPONENT SENSOR PPRA"/>
    <property type="match status" value="1"/>
</dbReference>
<sequence length="707" mass="75961">MAARMKGPEALGDGLRGLVNPVTLMLVGLVVLVGVIPFVAALALYQMHDRAERDEAVADARRTATLLLRSFEQSIAPVDLLLLNIASTYDASASPVQVHTMLRSINLPPAVLQVTITDKAGMLIASSLPTDGMEQKDLSGREYMRAYLGREAVHAGLSIGKPVLGLLSKKWGIPLARPLVDAEGRFAGVAVASYAISDFIDFYKQLRTEDDMLIALVGRDGIVRARAARATSFGEDVSASRAFRQTIANGAVVYDEVSVFDGVARVGYAVASTKYPILVTVAHSLAAVEQRSKEFRAAIWSTAIGLSVALFIVALLAGRYLKLQKKLKANEVQALARQREANVLEAISRVPGVAVMHVTEAGASEVGTAADPTLSPLVRRYLASGRFRNLVRGLKEPQLRDEHLSDGTSELEVEMVVAPLQDIDRAASPGQGGDMVVFAVDRTQRRMEENKLYQMSKLASLGEVATGLAHEINQPLGVIRLAASNALTGLKVGLPPDHLAGKLDRIIQQTVRMSRIIDHMRIFGRKSEEQLQPSQPTQAVEGALQVVGAHFRLDEIEVNTMSEPHLPDVLCRQDQLEQVIINLLQNARDAINERRAALGEHFAGRIAVRVAGEARIGAPEQVLIEVADNGGGIPEEVVERIFQPFFTTKPPGKGTGLGLSVSFGIIRDHGGSLSVRNGSEGAIFSIRLPARLAAPALIGASAEIVQG</sequence>
<dbReference type="PhylomeDB" id="A7IEC2"/>
<dbReference type="AlphaFoldDB" id="A7IEC2"/>
<dbReference type="InterPro" id="IPR005467">
    <property type="entry name" value="His_kinase_dom"/>
</dbReference>
<dbReference type="Pfam" id="PF02518">
    <property type="entry name" value="HATPase_c"/>
    <property type="match status" value="1"/>
</dbReference>
<reference evidence="6 7" key="1">
    <citation type="submission" date="2007-07" db="EMBL/GenBank/DDBJ databases">
        <title>Complete sequence of chromosome of Xanthobacter autotrophicus Py2.</title>
        <authorList>
            <consortium name="US DOE Joint Genome Institute"/>
            <person name="Copeland A."/>
            <person name="Lucas S."/>
            <person name="Lapidus A."/>
            <person name="Barry K."/>
            <person name="Glavina del Rio T."/>
            <person name="Hammon N."/>
            <person name="Israni S."/>
            <person name="Dalin E."/>
            <person name="Tice H."/>
            <person name="Pitluck S."/>
            <person name="Sims D."/>
            <person name="Brettin T."/>
            <person name="Bruce D."/>
            <person name="Detter J.C."/>
            <person name="Han C."/>
            <person name="Tapia R."/>
            <person name="Brainard J."/>
            <person name="Schmutz J."/>
            <person name="Larimer F."/>
            <person name="Land M."/>
            <person name="Hauser L."/>
            <person name="Kyrpides N."/>
            <person name="Kim E."/>
            <person name="Ensigns S.A."/>
            <person name="Richardson P."/>
        </authorList>
    </citation>
    <scope>NUCLEOTIDE SEQUENCE [LARGE SCALE GENOMIC DNA]</scope>
    <source>
        <strain evidence="7">ATCC BAA-1158 / Py2</strain>
    </source>
</reference>
<keyword evidence="4" id="KW-1133">Transmembrane helix</keyword>
<evidence type="ECO:0000256" key="1">
    <source>
        <dbReference type="ARBA" id="ARBA00000085"/>
    </source>
</evidence>
<keyword evidence="6" id="KW-0808">Transferase</keyword>
<dbReference type="InterPro" id="IPR004358">
    <property type="entry name" value="Sig_transdc_His_kin-like_C"/>
</dbReference>
<dbReference type="PANTHER" id="PTHR43065">
    <property type="entry name" value="SENSOR HISTIDINE KINASE"/>
    <property type="match status" value="1"/>
</dbReference>
<keyword evidence="3" id="KW-0597">Phosphoprotein</keyword>
<keyword evidence="4" id="KW-0472">Membrane</keyword>
<gene>
    <name evidence="6" type="ordered locus">Xaut_1116</name>
</gene>
<keyword evidence="7" id="KW-1185">Reference proteome</keyword>
<name>A7IEC2_XANP2</name>
<dbReference type="Proteomes" id="UP000002417">
    <property type="component" value="Chromosome"/>
</dbReference>
<evidence type="ECO:0000256" key="3">
    <source>
        <dbReference type="ARBA" id="ARBA00022553"/>
    </source>
</evidence>
<proteinExistence type="predicted"/>
<evidence type="ECO:0000256" key="4">
    <source>
        <dbReference type="SAM" id="Phobius"/>
    </source>
</evidence>
<organism evidence="6 7">
    <name type="scientific">Xanthobacter autotrophicus (strain ATCC BAA-1158 / Py2)</name>
    <dbReference type="NCBI Taxonomy" id="78245"/>
    <lineage>
        <taxon>Bacteria</taxon>
        <taxon>Pseudomonadati</taxon>
        <taxon>Pseudomonadota</taxon>
        <taxon>Alphaproteobacteria</taxon>
        <taxon>Hyphomicrobiales</taxon>
        <taxon>Xanthobacteraceae</taxon>
        <taxon>Xanthobacter</taxon>
    </lineage>
</organism>